<dbReference type="Pfam" id="PF25999">
    <property type="entry name" value="SYNRG_C"/>
    <property type="match status" value="1"/>
</dbReference>
<dbReference type="AlphaFoldDB" id="A0A9Q1GTM7"/>
<feature type="region of interest" description="Disordered" evidence="1">
    <location>
        <begin position="18"/>
        <end position="65"/>
    </location>
</feature>
<dbReference type="PANTHER" id="PTHR35701:SF1">
    <property type="entry name" value="OS11G0148400 PROTEIN"/>
    <property type="match status" value="1"/>
</dbReference>
<evidence type="ECO:0000313" key="4">
    <source>
        <dbReference type="Proteomes" id="UP001153076"/>
    </source>
</evidence>
<feature type="region of interest" description="Disordered" evidence="1">
    <location>
        <begin position="78"/>
        <end position="124"/>
    </location>
</feature>
<sequence length="910" mass="99250">MADDEGFSFGDFKFATLQPQSQPLTAINGGLTSTSTSTSTSQDDDDDWGDFFVAPPHPQPQTQATFFNGFSSFLPQSHLITPPNKSKSKASINFDPFSSTPTRPPSDPAPIRPDQDSNGAQMPKGALPVSLFCEVVEPDSKSFDTKDNIHSNGSFDPKFPAQSGKIGVDVVANGGGFNNAVFGNFGIQNQQIKPRIGSGLNSGALGSDLNSNGLFDPKFPAQNGKNGVDVVTNGGGFNNKGGVLGNLHIQSQQIKAEIGSDLNSGGLAPDWNNLDDGDEGDDEWEFMGAFPGNGIVKQNEEQGASMLPGSKAKLEVVVRTPEKQAGQDVSISAGQKHSSNDSLPQFIDFFAAHHGAIHKSNEMDVRLNSSSTAVNTNGFVLDLFEGNEAMGNGSGISVSPTNEDDDFDDFGDFIDASQELASQKEDQCTSHSVVEHSPSEKTQDPQTQQENSRGPLPLSLFSDGLEESSDSLTQQNEIFQKPTSDPRNGFNAQGMGLSIHDLLSNLYSEAQPTSSVDCNKSPAENGVHSPQKTEDTTTVGDDDDWDDNSWEFKDALSETGIEEQSSSASPGAVPQFLSEAMTSQQICMDLYVKLREFLFILLSHQLNVDKKSQSTHTDGDNGHVESSSYDVEEAYKLLEGYITTEEVLSKRHLNRSHCLNEVLEALQGPKCKVMESAYSLSERLQLATNDWRIAAELLRHATSVLNILSLGSAEDQSVYVSSWSKIVSVCAQELKHGASIWERALEKNVQGQILSDNQGQQYIQTLGEIYKVVELLRLSTKLFKPWVLLSLSDPQQLYGLLEECVSLWPTSGLEEALQQISDNVGTRLNEAAKAFISFIKNIQNVDVLAVHEHVFIQRRSTCRLCLLPQEMLSDLKVVEWNNEPYFLILANLWANLISPDPPQLPRLHFS</sequence>
<feature type="region of interest" description="Disordered" evidence="1">
    <location>
        <begin position="392"/>
        <end position="411"/>
    </location>
</feature>
<dbReference type="PANTHER" id="PTHR35701">
    <property type="entry name" value="OS11G0148400 PROTEIN"/>
    <property type="match status" value="1"/>
</dbReference>
<feature type="compositionally biased region" description="Basic and acidic residues" evidence="1">
    <location>
        <begin position="422"/>
        <end position="443"/>
    </location>
</feature>
<dbReference type="InterPro" id="IPR059024">
    <property type="entry name" value="SYNRG_C"/>
</dbReference>
<accession>A0A9Q1GTM7</accession>
<reference evidence="3" key="1">
    <citation type="submission" date="2022-04" db="EMBL/GenBank/DDBJ databases">
        <title>Carnegiea gigantea Genome sequencing and assembly v2.</title>
        <authorList>
            <person name="Copetti D."/>
            <person name="Sanderson M.J."/>
            <person name="Burquez A."/>
            <person name="Wojciechowski M.F."/>
        </authorList>
    </citation>
    <scope>NUCLEOTIDE SEQUENCE</scope>
    <source>
        <strain evidence="3">SGP5-SGP5p</strain>
        <tissue evidence="3">Aerial part</tissue>
    </source>
</reference>
<feature type="region of interest" description="Disordered" evidence="1">
    <location>
        <begin position="421"/>
        <end position="472"/>
    </location>
</feature>
<feature type="compositionally biased region" description="Polar residues" evidence="1">
    <location>
        <begin position="78"/>
        <end position="101"/>
    </location>
</feature>
<organism evidence="3 4">
    <name type="scientific">Carnegiea gigantea</name>
    <dbReference type="NCBI Taxonomy" id="171969"/>
    <lineage>
        <taxon>Eukaryota</taxon>
        <taxon>Viridiplantae</taxon>
        <taxon>Streptophyta</taxon>
        <taxon>Embryophyta</taxon>
        <taxon>Tracheophyta</taxon>
        <taxon>Spermatophyta</taxon>
        <taxon>Magnoliopsida</taxon>
        <taxon>eudicotyledons</taxon>
        <taxon>Gunneridae</taxon>
        <taxon>Pentapetalae</taxon>
        <taxon>Caryophyllales</taxon>
        <taxon>Cactineae</taxon>
        <taxon>Cactaceae</taxon>
        <taxon>Cactoideae</taxon>
        <taxon>Echinocereeae</taxon>
        <taxon>Carnegiea</taxon>
    </lineage>
</organism>
<feature type="compositionally biased region" description="Acidic residues" evidence="1">
    <location>
        <begin position="402"/>
        <end position="411"/>
    </location>
</feature>
<protein>
    <recommendedName>
        <fullName evidence="2">Synergin gamma C-terminal domain-containing protein</fullName>
    </recommendedName>
</protein>
<gene>
    <name evidence="3" type="ORF">Cgig2_006509</name>
</gene>
<evidence type="ECO:0000256" key="1">
    <source>
        <dbReference type="SAM" id="MobiDB-lite"/>
    </source>
</evidence>
<evidence type="ECO:0000313" key="3">
    <source>
        <dbReference type="EMBL" id="KAJ8425049.1"/>
    </source>
</evidence>
<comment type="caution">
    <text evidence="3">The sequence shown here is derived from an EMBL/GenBank/DDBJ whole genome shotgun (WGS) entry which is preliminary data.</text>
</comment>
<dbReference type="OrthoDB" id="765227at2759"/>
<dbReference type="EMBL" id="JAKOGI010001553">
    <property type="protein sequence ID" value="KAJ8425049.1"/>
    <property type="molecule type" value="Genomic_DNA"/>
</dbReference>
<keyword evidence="4" id="KW-1185">Reference proteome</keyword>
<feature type="compositionally biased region" description="Low complexity" evidence="1">
    <location>
        <begin position="32"/>
        <end position="41"/>
    </location>
</feature>
<name>A0A9Q1GTM7_9CARY</name>
<feature type="compositionally biased region" description="Acidic residues" evidence="1">
    <location>
        <begin position="540"/>
        <end position="549"/>
    </location>
</feature>
<proteinExistence type="predicted"/>
<feature type="domain" description="Synergin gamma C-terminal" evidence="2">
    <location>
        <begin position="713"/>
        <end position="904"/>
    </location>
</feature>
<dbReference type="Proteomes" id="UP001153076">
    <property type="component" value="Unassembled WGS sequence"/>
</dbReference>
<feature type="region of interest" description="Disordered" evidence="1">
    <location>
        <begin position="512"/>
        <end position="549"/>
    </location>
</feature>
<feature type="compositionally biased region" description="Pro residues" evidence="1">
    <location>
        <begin position="102"/>
        <end position="111"/>
    </location>
</feature>
<evidence type="ECO:0000259" key="2">
    <source>
        <dbReference type="Pfam" id="PF25999"/>
    </source>
</evidence>